<keyword evidence="3" id="KW-1185">Reference proteome</keyword>
<dbReference type="Gene3D" id="1.10.10.1320">
    <property type="entry name" value="Anti-sigma factor, zinc-finger domain"/>
    <property type="match status" value="1"/>
</dbReference>
<dbReference type="EMBL" id="CP001359">
    <property type="protein sequence ID" value="ACL64924.1"/>
    <property type="molecule type" value="Genomic_DNA"/>
</dbReference>
<evidence type="ECO:0000313" key="3">
    <source>
        <dbReference type="Proteomes" id="UP000007089"/>
    </source>
</evidence>
<gene>
    <name evidence="2" type="ordered locus">A2cp1_1580</name>
</gene>
<dbReference type="InterPro" id="IPR027383">
    <property type="entry name" value="Znf_put"/>
</dbReference>
<reference evidence="2" key="1">
    <citation type="submission" date="2009-01" db="EMBL/GenBank/DDBJ databases">
        <title>Complete sequence of Anaeromyxobacter dehalogenans 2CP-1.</title>
        <authorList>
            <consortium name="US DOE Joint Genome Institute"/>
            <person name="Lucas S."/>
            <person name="Copeland A."/>
            <person name="Lapidus A."/>
            <person name="Glavina del Rio T."/>
            <person name="Dalin E."/>
            <person name="Tice H."/>
            <person name="Bruce D."/>
            <person name="Goodwin L."/>
            <person name="Pitluck S."/>
            <person name="Saunders E."/>
            <person name="Brettin T."/>
            <person name="Detter J.C."/>
            <person name="Han C."/>
            <person name="Larimer F."/>
            <person name="Land M."/>
            <person name="Hauser L."/>
            <person name="Kyrpides N."/>
            <person name="Ovchinnikova G."/>
            <person name="Beliaev A.S."/>
            <person name="Richardson P."/>
        </authorList>
    </citation>
    <scope>NUCLEOTIDE SEQUENCE</scope>
    <source>
        <strain evidence="2">2CP-1</strain>
    </source>
</reference>
<dbReference type="InterPro" id="IPR041916">
    <property type="entry name" value="Anti_sigma_zinc_sf"/>
</dbReference>
<dbReference type="AlphaFoldDB" id="B8J569"/>
<dbReference type="Proteomes" id="UP000007089">
    <property type="component" value="Chromosome"/>
</dbReference>
<evidence type="ECO:0000313" key="2">
    <source>
        <dbReference type="EMBL" id="ACL64924.1"/>
    </source>
</evidence>
<dbReference type="RefSeq" id="WP_012632856.1">
    <property type="nucleotide sequence ID" value="NC_011891.1"/>
</dbReference>
<accession>B8J569</accession>
<feature type="domain" description="Putative zinc-finger" evidence="1">
    <location>
        <begin position="13"/>
        <end position="47"/>
    </location>
</feature>
<protein>
    <submittedName>
        <fullName evidence="2">Transmembrane anti-sigma factor</fullName>
    </submittedName>
</protein>
<dbReference type="HOGENOM" id="CLU_088256_0_0_7"/>
<evidence type="ECO:0000259" key="1">
    <source>
        <dbReference type="Pfam" id="PF13490"/>
    </source>
</evidence>
<keyword evidence="2" id="KW-0472">Membrane</keyword>
<name>B8J569_ANAD2</name>
<proteinExistence type="predicted"/>
<keyword evidence="2" id="KW-0812">Transmembrane</keyword>
<organism evidence="2 3">
    <name type="scientific">Anaeromyxobacter dehalogenans (strain ATCC BAA-258 / DSM 21875 / 2CP-1)</name>
    <dbReference type="NCBI Taxonomy" id="455488"/>
    <lineage>
        <taxon>Bacteria</taxon>
        <taxon>Pseudomonadati</taxon>
        <taxon>Myxococcota</taxon>
        <taxon>Myxococcia</taxon>
        <taxon>Myxococcales</taxon>
        <taxon>Cystobacterineae</taxon>
        <taxon>Anaeromyxobacteraceae</taxon>
        <taxon>Anaeromyxobacter</taxon>
    </lineage>
</organism>
<dbReference type="Pfam" id="PF13490">
    <property type="entry name" value="zf-HC2"/>
    <property type="match status" value="1"/>
</dbReference>
<dbReference type="KEGG" id="acp:A2cp1_1580"/>
<sequence>MRIDSTLIAAMDCRELERSIDAYLDGEFDERERAEAEAHLAACTPCRAMADRQGALRLALRAKLREAMASPAAAGCAPPALRARVRTSLAHERRPLWRRVLQPVPAAAVAACAMGALVVLAGHRGDTALVDDAIRVHHRALPLEVDAAAMPGWFAGKLDFHPALPHFDGGGARVEGARLSNLREWPAAYVRYQLPRGQAGLFIVDDPDRRFDTPGREVKVGPQVVRVVNARGYNVAVWRQDEIVYSLVSDLDEDALFRLVQAAQAEAAGGR</sequence>